<evidence type="ECO:0000313" key="4">
    <source>
        <dbReference type="EMBL" id="PPE73897.1"/>
    </source>
</evidence>
<dbReference type="NCBIfam" id="TIGR01730">
    <property type="entry name" value="RND_mfp"/>
    <property type="match status" value="1"/>
</dbReference>
<feature type="signal peptide" evidence="3">
    <location>
        <begin position="1"/>
        <end position="23"/>
    </location>
</feature>
<dbReference type="AlphaFoldDB" id="A0A2S5TG48"/>
<dbReference type="EMBL" id="PSNW01000005">
    <property type="protein sequence ID" value="PPE73897.1"/>
    <property type="molecule type" value="Genomic_DNA"/>
</dbReference>
<dbReference type="GO" id="GO:1990281">
    <property type="term" value="C:efflux pump complex"/>
    <property type="evidence" value="ECO:0007669"/>
    <property type="project" value="TreeGrafter"/>
</dbReference>
<dbReference type="PROSITE" id="PS51257">
    <property type="entry name" value="PROKAR_LIPOPROTEIN"/>
    <property type="match status" value="1"/>
</dbReference>
<dbReference type="InterPro" id="IPR006143">
    <property type="entry name" value="RND_pump_MFP"/>
</dbReference>
<evidence type="ECO:0000256" key="3">
    <source>
        <dbReference type="SAM" id="SignalP"/>
    </source>
</evidence>
<evidence type="ECO:0000313" key="5">
    <source>
        <dbReference type="Proteomes" id="UP000238220"/>
    </source>
</evidence>
<dbReference type="RefSeq" id="WP_104230411.1">
    <property type="nucleotide sequence ID" value="NZ_PSNW01000005.1"/>
</dbReference>
<feature type="chain" id="PRO_5015528061" evidence="3">
    <location>
        <begin position="24"/>
        <end position="350"/>
    </location>
</feature>
<reference evidence="4 5" key="1">
    <citation type="submission" date="2018-02" db="EMBL/GenBank/DDBJ databases">
        <title>Genome sequencing of Solimonas sp. HR-BB.</title>
        <authorList>
            <person name="Lee Y."/>
            <person name="Jeon C.O."/>
        </authorList>
    </citation>
    <scope>NUCLEOTIDE SEQUENCE [LARGE SCALE GENOMIC DNA]</scope>
    <source>
        <strain evidence="4 5">HR-BB</strain>
    </source>
</reference>
<dbReference type="Gene3D" id="2.40.30.170">
    <property type="match status" value="1"/>
</dbReference>
<protein>
    <submittedName>
        <fullName evidence="4">Uncharacterized protein</fullName>
    </submittedName>
</protein>
<proteinExistence type="inferred from homology"/>
<comment type="similarity">
    <text evidence="1">Belongs to the membrane fusion protein (MFP) (TC 8.A.1) family.</text>
</comment>
<evidence type="ECO:0000256" key="2">
    <source>
        <dbReference type="SAM" id="MobiDB-lite"/>
    </source>
</evidence>
<dbReference type="PANTHER" id="PTHR30469:SF15">
    <property type="entry name" value="HLYD FAMILY OF SECRETION PROTEINS"/>
    <property type="match status" value="1"/>
</dbReference>
<dbReference type="Gene3D" id="1.10.287.470">
    <property type="entry name" value="Helix hairpin bin"/>
    <property type="match status" value="1"/>
</dbReference>
<dbReference type="PANTHER" id="PTHR30469">
    <property type="entry name" value="MULTIDRUG RESISTANCE PROTEIN MDTA"/>
    <property type="match status" value="1"/>
</dbReference>
<keyword evidence="3" id="KW-0732">Signal</keyword>
<comment type="caution">
    <text evidence="4">The sequence shown here is derived from an EMBL/GenBank/DDBJ whole genome shotgun (WGS) entry which is preliminary data.</text>
</comment>
<name>A0A2S5TG48_9GAMM</name>
<evidence type="ECO:0000256" key="1">
    <source>
        <dbReference type="ARBA" id="ARBA00009477"/>
    </source>
</evidence>
<dbReference type="Proteomes" id="UP000238220">
    <property type="component" value="Unassembled WGS sequence"/>
</dbReference>
<dbReference type="GO" id="GO:0015562">
    <property type="term" value="F:efflux transmembrane transporter activity"/>
    <property type="evidence" value="ECO:0007669"/>
    <property type="project" value="TreeGrafter"/>
</dbReference>
<sequence length="350" mass="37053">MRPLLILLPALFLAACGSSEPQAAPEAPPRSVHTALPENGPATPPVETSGVVAYRDETRLSFMVPGIIRDIAVREGDTIKAGEPLATLELTQVDAGSTQAREGWLKAKRDLERGEKLFRDDVLTREQLDDLTTAERVARAGLSSADFARNNARIVAPSGGTVLRRLAESREMVAAGQPVLTVGDAGSGMVLRLGLADREVVRLKNGDAAVLRFDAFPGKEFAGKVQEVSRAADPRMGTYRVDIAFDPGQTPFVSGLIGRAEIRSSAGGEALQYIPLSALVEGDQRNMLVYLLPKGGSQVKAHRVPVAFIAADRAALAQPLPAGHAVVTEGAVYLRDGDKVVVTAEAAAKP</sequence>
<keyword evidence="5" id="KW-1185">Reference proteome</keyword>
<dbReference type="Gene3D" id="2.40.50.100">
    <property type="match status" value="1"/>
</dbReference>
<accession>A0A2S5TG48</accession>
<dbReference type="OrthoDB" id="9806939at2"/>
<feature type="region of interest" description="Disordered" evidence="2">
    <location>
        <begin position="20"/>
        <end position="48"/>
    </location>
</feature>
<gene>
    <name evidence="4" type="ORF">C3942_10885</name>
</gene>
<dbReference type="SUPFAM" id="SSF111369">
    <property type="entry name" value="HlyD-like secretion proteins"/>
    <property type="match status" value="1"/>
</dbReference>
<organism evidence="4 5">
    <name type="scientific">Solimonas fluminis</name>
    <dbReference type="NCBI Taxonomy" id="2086571"/>
    <lineage>
        <taxon>Bacteria</taxon>
        <taxon>Pseudomonadati</taxon>
        <taxon>Pseudomonadota</taxon>
        <taxon>Gammaproteobacteria</taxon>
        <taxon>Nevskiales</taxon>
        <taxon>Nevskiaceae</taxon>
        <taxon>Solimonas</taxon>
    </lineage>
</organism>